<feature type="compositionally biased region" description="Basic residues" evidence="1">
    <location>
        <begin position="179"/>
        <end position="218"/>
    </location>
</feature>
<feature type="compositionally biased region" description="Basic and acidic residues" evidence="1">
    <location>
        <begin position="123"/>
        <end position="164"/>
    </location>
</feature>
<keyword evidence="3" id="KW-1185">Reference proteome</keyword>
<feature type="region of interest" description="Disordered" evidence="1">
    <location>
        <begin position="271"/>
        <end position="290"/>
    </location>
</feature>
<reference evidence="2 3" key="1">
    <citation type="journal article" date="2016" name="Nat. Commun.">
        <title>Extremotolerant tardigrade genome and improved radiotolerance of human cultured cells by tardigrade-unique protein.</title>
        <authorList>
            <person name="Hashimoto T."/>
            <person name="Horikawa D.D."/>
            <person name="Saito Y."/>
            <person name="Kuwahara H."/>
            <person name="Kozuka-Hata H."/>
            <person name="Shin-I T."/>
            <person name="Minakuchi Y."/>
            <person name="Ohishi K."/>
            <person name="Motoyama A."/>
            <person name="Aizu T."/>
            <person name="Enomoto A."/>
            <person name="Kondo K."/>
            <person name="Tanaka S."/>
            <person name="Hara Y."/>
            <person name="Koshikawa S."/>
            <person name="Sagara H."/>
            <person name="Miura T."/>
            <person name="Yokobori S."/>
            <person name="Miyagawa K."/>
            <person name="Suzuki Y."/>
            <person name="Kubo T."/>
            <person name="Oyama M."/>
            <person name="Kohara Y."/>
            <person name="Fujiyama A."/>
            <person name="Arakawa K."/>
            <person name="Katayama T."/>
            <person name="Toyoda A."/>
            <person name="Kunieda T."/>
        </authorList>
    </citation>
    <scope>NUCLEOTIDE SEQUENCE [LARGE SCALE GENOMIC DNA]</scope>
    <source>
        <strain evidence="2 3">YOKOZUNA-1</strain>
    </source>
</reference>
<dbReference type="Proteomes" id="UP000186922">
    <property type="component" value="Unassembled WGS sequence"/>
</dbReference>
<dbReference type="EMBL" id="BDGG01000004">
    <property type="protein sequence ID" value="GAU97878.1"/>
    <property type="molecule type" value="Genomic_DNA"/>
</dbReference>
<feature type="compositionally biased region" description="Polar residues" evidence="1">
    <location>
        <begin position="271"/>
        <end position="282"/>
    </location>
</feature>
<feature type="compositionally biased region" description="Polar residues" evidence="1">
    <location>
        <begin position="328"/>
        <end position="340"/>
    </location>
</feature>
<evidence type="ECO:0000313" key="3">
    <source>
        <dbReference type="Proteomes" id="UP000186922"/>
    </source>
</evidence>
<organism evidence="2 3">
    <name type="scientific">Ramazzottius varieornatus</name>
    <name type="common">Water bear</name>
    <name type="synonym">Tardigrade</name>
    <dbReference type="NCBI Taxonomy" id="947166"/>
    <lineage>
        <taxon>Eukaryota</taxon>
        <taxon>Metazoa</taxon>
        <taxon>Ecdysozoa</taxon>
        <taxon>Tardigrada</taxon>
        <taxon>Eutardigrada</taxon>
        <taxon>Parachela</taxon>
        <taxon>Hypsibioidea</taxon>
        <taxon>Ramazzottiidae</taxon>
        <taxon>Ramazzottius</taxon>
    </lineage>
</organism>
<comment type="caution">
    <text evidence="2">The sequence shown here is derived from an EMBL/GenBank/DDBJ whole genome shotgun (WGS) entry which is preliminary data.</text>
</comment>
<name>A0A1D1VHC2_RAMVA</name>
<feature type="region of interest" description="Disordered" evidence="1">
    <location>
        <begin position="123"/>
        <end position="225"/>
    </location>
</feature>
<feature type="region of interest" description="Disordered" evidence="1">
    <location>
        <begin position="319"/>
        <end position="400"/>
    </location>
</feature>
<accession>A0A1D1VHC2</accession>
<dbReference type="AlphaFoldDB" id="A0A1D1VHC2"/>
<proteinExistence type="predicted"/>
<gene>
    <name evidence="2" type="primary">RvY_09104-1</name>
    <name evidence="2" type="synonym">RvY_09104.1</name>
    <name evidence="2" type="ORF">RvY_09104</name>
</gene>
<protein>
    <submittedName>
        <fullName evidence="2">Uncharacterized protein</fullName>
    </submittedName>
</protein>
<evidence type="ECO:0000256" key="1">
    <source>
        <dbReference type="SAM" id="MobiDB-lite"/>
    </source>
</evidence>
<feature type="compositionally biased region" description="Polar residues" evidence="1">
    <location>
        <begin position="370"/>
        <end position="400"/>
    </location>
</feature>
<feature type="compositionally biased region" description="Basic and acidic residues" evidence="1">
    <location>
        <begin position="346"/>
        <end position="355"/>
    </location>
</feature>
<evidence type="ECO:0000313" key="2">
    <source>
        <dbReference type="EMBL" id="GAU97878.1"/>
    </source>
</evidence>
<sequence>MSDVRRRDDMSETEDRFIQKEPLQVQYIVIPAQSLSEPSYVFKTSTGTNGFMTETILDKGGFPIDPRLTSRRGLYDKSSAAPLSLPKETDQLDPHQHLKTEISYTPEYSHCATNVQKFAALSDMKEEPTSAGGKDRRSSEKTGWKERDELPRKEDRSKRRDRSSSRRRKKEVIVTRDRWPKRRYSRSRSSTRSKTRRRSRSKERRRSRTRSKSPKRVSSRYINNKTETVRKKLEKPSDKLKSSLREEADVLTHRVVLSTGDEIEVDVRRSPQVSLNRNTPGNASWKPEKSKSVELKKATLSYFKNVDWQKHSLAKADEMKAEQEVKTPASSQEKATVRQSLTRKHLNLEDRRTDAQTEAGINDSTKNKNNDGTAIEPSSNNPCKHTVQSKVSSQPESLSARNDQKTLVDVAFKRTKKLLVSLSRDMKKKPVVSKIKTTEDQLENTFKNTKEVRFDEMDLQDYVRLVDEELFLTDLDDFGVLFASFKQRCRKQLRYLEFYIHQHKEMSLWGREQAKKRIGMLFIQFAKLECSVNVVAEAFHCGCEVMVSMEQMKSLKLLEDKERSWILEGGCPDCQAVVNAPYSPTGTQTCSANALKQNFRMVQGQPKLFCAMHSKRIHLHKGCPCGIFPIDVQLVLQLEKGFVRCERGHFYHEACFAGCPHEPCKPSRSAILRPTAGK</sequence>